<feature type="region of interest" description="Disordered" evidence="1">
    <location>
        <begin position="1"/>
        <end position="45"/>
    </location>
</feature>
<evidence type="ECO:0000313" key="3">
    <source>
        <dbReference type="Proteomes" id="UP000007174"/>
    </source>
</evidence>
<feature type="compositionally biased region" description="Pro residues" evidence="1">
    <location>
        <begin position="7"/>
        <end position="17"/>
    </location>
</feature>
<evidence type="ECO:0000313" key="2">
    <source>
        <dbReference type="EMBL" id="CCF41215.1"/>
    </source>
</evidence>
<organism evidence="2 3">
    <name type="scientific">Colletotrichum higginsianum (strain IMI 349063)</name>
    <name type="common">Crucifer anthracnose fungus</name>
    <dbReference type="NCBI Taxonomy" id="759273"/>
    <lineage>
        <taxon>Eukaryota</taxon>
        <taxon>Fungi</taxon>
        <taxon>Dikarya</taxon>
        <taxon>Ascomycota</taxon>
        <taxon>Pezizomycotina</taxon>
        <taxon>Sordariomycetes</taxon>
        <taxon>Hypocreomycetidae</taxon>
        <taxon>Glomerellales</taxon>
        <taxon>Glomerellaceae</taxon>
        <taxon>Colletotrichum</taxon>
        <taxon>Colletotrichum destructivum species complex</taxon>
    </lineage>
</organism>
<gene>
    <name evidence="2" type="ORF">CH063_11564</name>
</gene>
<dbReference type="EMBL" id="CACQ02004564">
    <property type="protein sequence ID" value="CCF41215.1"/>
    <property type="molecule type" value="Genomic_DNA"/>
</dbReference>
<sequence>RQVDTQPEPPDTPPPPRFYTGKKSHSTSQIIDPSRESGSRERTGVTAPKTLAVPLLHKLYTTVLFGPSGPLDPSRYSRNSLFTRHFANQPAWQLLEYHRLVQLDMRTCPTAISRKPLTDANAALDPRIGYRASPTLGFEEADGLSKTLTNTHKHTRQDRPSRKDAALHEVL</sequence>
<name>H1VLW2_COLHI</name>
<proteinExistence type="predicted"/>
<feature type="compositionally biased region" description="Basic and acidic residues" evidence="1">
    <location>
        <begin position="33"/>
        <end position="43"/>
    </location>
</feature>
<protein>
    <submittedName>
        <fullName evidence="2">Uncharacterized protein</fullName>
    </submittedName>
</protein>
<dbReference type="AlphaFoldDB" id="H1VLW2"/>
<feature type="region of interest" description="Disordered" evidence="1">
    <location>
        <begin position="148"/>
        <end position="171"/>
    </location>
</feature>
<dbReference type="HOGENOM" id="CLU_1566603_0_0_1"/>
<accession>H1VLW2</accession>
<dbReference type="Proteomes" id="UP000007174">
    <property type="component" value="Unassembled WGS sequence"/>
</dbReference>
<feature type="non-terminal residue" evidence="2">
    <location>
        <position position="1"/>
    </location>
</feature>
<evidence type="ECO:0000256" key="1">
    <source>
        <dbReference type="SAM" id="MobiDB-lite"/>
    </source>
</evidence>
<feature type="compositionally biased region" description="Basic and acidic residues" evidence="1">
    <location>
        <begin position="157"/>
        <end position="171"/>
    </location>
</feature>
<reference evidence="3" key="1">
    <citation type="journal article" date="2012" name="Nat. Genet.">
        <title>Lifestyle transitions in plant pathogenic Colletotrichum fungi deciphered by genome and transcriptome analyses.</title>
        <authorList>
            <person name="O'Connell R.J."/>
            <person name="Thon M.R."/>
            <person name="Hacquard S."/>
            <person name="Amyotte S.G."/>
            <person name="Kleemann J."/>
            <person name="Torres M.F."/>
            <person name="Damm U."/>
            <person name="Buiate E.A."/>
            <person name="Epstein L."/>
            <person name="Alkan N."/>
            <person name="Altmueller J."/>
            <person name="Alvarado-Balderrama L."/>
            <person name="Bauser C.A."/>
            <person name="Becker C."/>
            <person name="Birren B.W."/>
            <person name="Chen Z."/>
            <person name="Choi J."/>
            <person name="Crouch J.A."/>
            <person name="Duvick J.P."/>
            <person name="Farman M.A."/>
            <person name="Gan P."/>
            <person name="Heiman D."/>
            <person name="Henrissat B."/>
            <person name="Howard R.J."/>
            <person name="Kabbage M."/>
            <person name="Koch C."/>
            <person name="Kracher B."/>
            <person name="Kubo Y."/>
            <person name="Law A.D."/>
            <person name="Lebrun M.-H."/>
            <person name="Lee Y.-H."/>
            <person name="Miyara I."/>
            <person name="Moore N."/>
            <person name="Neumann U."/>
            <person name="Nordstroem K."/>
            <person name="Panaccione D.G."/>
            <person name="Panstruga R."/>
            <person name="Place M."/>
            <person name="Proctor R.H."/>
            <person name="Prusky D."/>
            <person name="Rech G."/>
            <person name="Reinhardt R."/>
            <person name="Rollins J.A."/>
            <person name="Rounsley S."/>
            <person name="Schardl C.L."/>
            <person name="Schwartz D.C."/>
            <person name="Shenoy N."/>
            <person name="Shirasu K."/>
            <person name="Sikhakolli U.R."/>
            <person name="Stueber K."/>
            <person name="Sukno S.A."/>
            <person name="Sweigard J.A."/>
            <person name="Takano Y."/>
            <person name="Takahara H."/>
            <person name="Trail F."/>
            <person name="van der Does H.C."/>
            <person name="Voll L.M."/>
            <person name="Will I."/>
            <person name="Young S."/>
            <person name="Zeng Q."/>
            <person name="Zhang J."/>
            <person name="Zhou S."/>
            <person name="Dickman M.B."/>
            <person name="Schulze-Lefert P."/>
            <person name="Ver Loren van Themaat E."/>
            <person name="Ma L.-J."/>
            <person name="Vaillancourt L.J."/>
        </authorList>
    </citation>
    <scope>NUCLEOTIDE SEQUENCE [LARGE SCALE GENOMIC DNA]</scope>
    <source>
        <strain evidence="3">IMI 349063</strain>
    </source>
</reference>